<reference evidence="1 2" key="2">
    <citation type="submission" date="2020-06" db="EMBL/GenBank/DDBJ databases">
        <title>Ramlibacter rhizophilus sp. nov., isolated from rhizosphere soil of national flower Mugunghwa from South Korea.</title>
        <authorList>
            <person name="Zheng-Fei Y."/>
            <person name="Huan T."/>
        </authorList>
    </citation>
    <scope>NUCLEOTIDE SEQUENCE [LARGE SCALE GENOMIC DNA]</scope>
    <source>
        <strain evidence="1 2">B156</strain>
    </source>
</reference>
<protein>
    <recommendedName>
        <fullName evidence="3">Spore coat protein U domain-containing protein</fullName>
    </recommendedName>
</protein>
<reference evidence="1 2" key="1">
    <citation type="submission" date="2020-05" db="EMBL/GenBank/DDBJ databases">
        <authorList>
            <person name="Khan S.A."/>
            <person name="Jeon C.O."/>
            <person name="Chun B.H."/>
        </authorList>
    </citation>
    <scope>NUCLEOTIDE SEQUENCE [LARGE SCALE GENOMIC DNA]</scope>
    <source>
        <strain evidence="1 2">B156</strain>
    </source>
</reference>
<proteinExistence type="predicted"/>
<keyword evidence="2" id="KW-1185">Reference proteome</keyword>
<organism evidence="1 2">
    <name type="scientific">Ramlibacter montanisoli</name>
    <dbReference type="NCBI Taxonomy" id="2732512"/>
    <lineage>
        <taxon>Bacteria</taxon>
        <taxon>Pseudomonadati</taxon>
        <taxon>Pseudomonadota</taxon>
        <taxon>Betaproteobacteria</taxon>
        <taxon>Burkholderiales</taxon>
        <taxon>Comamonadaceae</taxon>
        <taxon>Ramlibacter</taxon>
    </lineage>
</organism>
<dbReference type="EMBL" id="JABFCS010000001">
    <property type="protein sequence ID" value="NNU44524.1"/>
    <property type="molecule type" value="Genomic_DNA"/>
</dbReference>
<evidence type="ECO:0000313" key="2">
    <source>
        <dbReference type="Proteomes" id="UP000552954"/>
    </source>
</evidence>
<dbReference type="Proteomes" id="UP000552954">
    <property type="component" value="Unassembled WGS sequence"/>
</dbReference>
<dbReference type="AlphaFoldDB" id="A0A849KDF4"/>
<accession>A0A849KDF4</accession>
<sequence length="60" mass="5993">MTDNVITGLRYSLVLSANAGNGTGAPQTYGITATFPAGQAGTCAGAICNATQAHTLTITY</sequence>
<evidence type="ECO:0008006" key="3">
    <source>
        <dbReference type="Google" id="ProtNLM"/>
    </source>
</evidence>
<gene>
    <name evidence="1" type="ORF">HK415_17140</name>
</gene>
<dbReference type="RefSeq" id="WP_171561378.1">
    <property type="nucleotide sequence ID" value="NZ_JABFCS010000001.1"/>
</dbReference>
<evidence type="ECO:0000313" key="1">
    <source>
        <dbReference type="EMBL" id="NNU44524.1"/>
    </source>
</evidence>
<comment type="caution">
    <text evidence="1">The sequence shown here is derived from an EMBL/GenBank/DDBJ whole genome shotgun (WGS) entry which is preliminary data.</text>
</comment>
<name>A0A849KDF4_9BURK</name>